<dbReference type="AlphaFoldDB" id="I0AJR4"/>
<dbReference type="EMBL" id="CP003418">
    <property type="protein sequence ID" value="AFH49221.1"/>
    <property type="molecule type" value="Genomic_DNA"/>
</dbReference>
<accession>I0AJR4</accession>
<dbReference type="HOGENOM" id="CLU_2666177_0_0_10"/>
<dbReference type="KEGG" id="ial:IALB_1513"/>
<protein>
    <submittedName>
        <fullName evidence="1">Uncharacterized protein</fullName>
    </submittedName>
</protein>
<name>I0AJR4_IGNAJ</name>
<proteinExistence type="predicted"/>
<organism evidence="1 2">
    <name type="scientific">Ignavibacterium album (strain DSM 19864 / JCM 16511 / NBRC 101810 / Mat9-16)</name>
    <dbReference type="NCBI Taxonomy" id="945713"/>
    <lineage>
        <taxon>Bacteria</taxon>
        <taxon>Pseudomonadati</taxon>
        <taxon>Ignavibacteriota</taxon>
        <taxon>Ignavibacteria</taxon>
        <taxon>Ignavibacteriales</taxon>
        <taxon>Ignavibacteriaceae</taxon>
        <taxon>Ignavibacterium</taxon>
    </lineage>
</organism>
<gene>
    <name evidence="1" type="ordered locus">IALB_1513</name>
</gene>
<evidence type="ECO:0000313" key="2">
    <source>
        <dbReference type="Proteomes" id="UP000007394"/>
    </source>
</evidence>
<evidence type="ECO:0000313" key="1">
    <source>
        <dbReference type="EMBL" id="AFH49221.1"/>
    </source>
</evidence>
<dbReference type="STRING" id="945713.IALB_1513"/>
<sequence>MFFNPDTKGKEMIQHSIKNNQQEIFSWKEVKENPFELFKSEFLTPGFLFNKQNLDSKLDWAVEYEMIYYSQLMET</sequence>
<keyword evidence="2" id="KW-1185">Reference proteome</keyword>
<dbReference type="Proteomes" id="UP000007394">
    <property type="component" value="Chromosome"/>
</dbReference>
<reference evidence="1 2" key="1">
    <citation type="journal article" date="2012" name="Front. Microbiol.">
        <title>Complete genome of Ignavibacterium album, a metabolically versatile, flagellated, facultative anaerobe from the phylum Chlorobi.</title>
        <authorList>
            <person name="Liu Z."/>
            <person name="Frigaard N.-U."/>
            <person name="Vogl K."/>
            <person name="Iino T."/>
            <person name="Ohkuma M."/>
            <person name="Overmann J."/>
            <person name="Bryant D.A."/>
        </authorList>
    </citation>
    <scope>NUCLEOTIDE SEQUENCE [LARGE SCALE GENOMIC DNA]</scope>
    <source>
        <strain evidence="2">DSM 19864 / JCM 16511 / NBRC 101810 / Mat9-16</strain>
    </source>
</reference>